<evidence type="ECO:0000256" key="1">
    <source>
        <dbReference type="SAM" id="Phobius"/>
    </source>
</evidence>
<dbReference type="EMBL" id="DRTD01000206">
    <property type="protein sequence ID" value="HHE54694.1"/>
    <property type="molecule type" value="Genomic_DNA"/>
</dbReference>
<feature type="transmembrane region" description="Helical" evidence="1">
    <location>
        <begin position="6"/>
        <end position="25"/>
    </location>
</feature>
<keyword evidence="1" id="KW-0812">Transmembrane</keyword>
<keyword evidence="1" id="KW-1133">Transmembrane helix</keyword>
<reference evidence="4" key="1">
    <citation type="journal article" date="2020" name="mSystems">
        <title>Genome- and Community-Level Interaction Insights into Carbon Utilization and Element Cycling Functions of Hydrothermarchaeota in Hydrothermal Sediment.</title>
        <authorList>
            <person name="Zhou Z."/>
            <person name="Liu Y."/>
            <person name="Xu W."/>
            <person name="Pan J."/>
            <person name="Luo Z.H."/>
            <person name="Li M."/>
        </authorList>
    </citation>
    <scope>NUCLEOTIDE SEQUENCE [LARGE SCALE GENOMIC DNA]</scope>
    <source>
        <strain evidence="4">HyVt-76</strain>
    </source>
</reference>
<feature type="domain" description="Aerotolerance regulator N-terminal" evidence="2">
    <location>
        <begin position="1"/>
        <end position="77"/>
    </location>
</feature>
<feature type="transmembrane region" description="Helical" evidence="1">
    <location>
        <begin position="54"/>
        <end position="75"/>
    </location>
</feature>
<keyword evidence="1" id="KW-0472">Membrane</keyword>
<dbReference type="Gene3D" id="3.40.50.880">
    <property type="match status" value="1"/>
</dbReference>
<evidence type="ECO:0000259" key="3">
    <source>
        <dbReference type="Pfam" id="PF13519"/>
    </source>
</evidence>
<dbReference type="Pfam" id="PF07584">
    <property type="entry name" value="BatA"/>
    <property type="match status" value="1"/>
</dbReference>
<sequence length="539" mass="61194">MFNFINSLALPLLAAALIPIILHLLNRQKLKTIPFSSIKFLKELQSKRIRQVKIYQILIILIRMLFIIFLVLAFARPTLKSLFSSTLKGARTTAVILLDNSLSMQARTSVQSNFEKATNLVQQVLSSYQDQDQVFIITGDLNSEQPTQINFNESFELSQLKVSNFNFNFGLAVKKSAQLFAEFPNFNKELILISDARQPAKSVSDSSVSLLKKLQAKVFLIKVSFDESFENLSLDSAAILSGLIELHQPVRLQALIRNQGDESKESYISLFNGPNRLAMQLVKIAPHATKSVELVFSPNTTGQYDLVLELDDDHILLDNNYYLTLDIPKEIRILYVYHKTEPEVLAALQTISAKGNFRITPVKFSEWLAQPLSEYQLLIFDDPVNMGQAPVNILNQFLKMGKNLVVIPGLSSSLTEYNQLLERLTLKKPFIDFQKRQSDDQFFSLKQTSAGWRLLKPVFQPNVEQVELPVFYQYFKMRKMGTLLFEFSSGDPLLQILDAKAKGKVFLLSSGLSHQWGNFPLHGLFVPFLHQLLAMATYT</sequence>
<dbReference type="Proteomes" id="UP000886111">
    <property type="component" value="Unassembled WGS sequence"/>
</dbReference>
<dbReference type="CDD" id="cd00198">
    <property type="entry name" value="vWFA"/>
    <property type="match status" value="1"/>
</dbReference>
<accession>A0A7V5H2M3</accession>
<dbReference type="AlphaFoldDB" id="A0A7V5H2M3"/>
<evidence type="ECO:0000259" key="2">
    <source>
        <dbReference type="Pfam" id="PF07584"/>
    </source>
</evidence>
<dbReference type="PANTHER" id="PTHR37464:SF1">
    <property type="entry name" value="BLL2463 PROTEIN"/>
    <property type="match status" value="1"/>
</dbReference>
<dbReference type="InterPro" id="IPR024163">
    <property type="entry name" value="Aerotolerance_reg_N"/>
</dbReference>
<name>A0A7V5H2M3_CALAY</name>
<dbReference type="InterPro" id="IPR029062">
    <property type="entry name" value="Class_I_gatase-like"/>
</dbReference>
<protein>
    <submittedName>
        <fullName evidence="4">VWA domain-containing protein</fullName>
    </submittedName>
</protein>
<dbReference type="SUPFAM" id="SSF52317">
    <property type="entry name" value="Class I glutamine amidotransferase-like"/>
    <property type="match status" value="1"/>
</dbReference>
<organism evidence="4">
    <name type="scientific">Caldithrix abyssi</name>
    <dbReference type="NCBI Taxonomy" id="187145"/>
    <lineage>
        <taxon>Bacteria</taxon>
        <taxon>Pseudomonadati</taxon>
        <taxon>Calditrichota</taxon>
        <taxon>Calditrichia</taxon>
        <taxon>Calditrichales</taxon>
        <taxon>Calditrichaceae</taxon>
        <taxon>Caldithrix</taxon>
    </lineage>
</organism>
<gene>
    <name evidence="4" type="ORF">ENL21_02850</name>
</gene>
<feature type="domain" description="VWFA" evidence="3">
    <location>
        <begin position="95"/>
        <end position="196"/>
    </location>
</feature>
<dbReference type="Gene3D" id="3.40.50.410">
    <property type="entry name" value="von Willebrand factor, type A domain"/>
    <property type="match status" value="1"/>
</dbReference>
<dbReference type="SUPFAM" id="SSF53300">
    <property type="entry name" value="vWA-like"/>
    <property type="match status" value="1"/>
</dbReference>
<dbReference type="InterPro" id="IPR036465">
    <property type="entry name" value="vWFA_dom_sf"/>
</dbReference>
<evidence type="ECO:0000313" key="4">
    <source>
        <dbReference type="EMBL" id="HHE54694.1"/>
    </source>
</evidence>
<feature type="non-terminal residue" evidence="4">
    <location>
        <position position="539"/>
    </location>
</feature>
<comment type="caution">
    <text evidence="4">The sequence shown here is derived from an EMBL/GenBank/DDBJ whole genome shotgun (WGS) entry which is preliminary data.</text>
</comment>
<dbReference type="Pfam" id="PF13519">
    <property type="entry name" value="VWA_2"/>
    <property type="match status" value="1"/>
</dbReference>
<proteinExistence type="predicted"/>
<dbReference type="InterPro" id="IPR002035">
    <property type="entry name" value="VWF_A"/>
</dbReference>
<dbReference type="NCBIfam" id="TIGR02226">
    <property type="entry name" value="two_anch"/>
    <property type="match status" value="1"/>
</dbReference>
<dbReference type="InterPro" id="IPR011933">
    <property type="entry name" value="Double_TM_dom"/>
</dbReference>
<dbReference type="PANTHER" id="PTHR37464">
    <property type="entry name" value="BLL2463 PROTEIN"/>
    <property type="match status" value="1"/>
</dbReference>